<dbReference type="EMBL" id="JABBWE010000006">
    <property type="protein sequence ID" value="KAG1802248.1"/>
    <property type="molecule type" value="Genomic_DNA"/>
</dbReference>
<reference evidence="3" key="1">
    <citation type="journal article" date="2020" name="New Phytol.">
        <title>Comparative genomics reveals dynamic genome evolution in host specialist ectomycorrhizal fungi.</title>
        <authorList>
            <person name="Lofgren L.A."/>
            <person name="Nguyen N.H."/>
            <person name="Vilgalys R."/>
            <person name="Ruytinx J."/>
            <person name="Liao H.L."/>
            <person name="Branco S."/>
            <person name="Kuo A."/>
            <person name="LaButti K."/>
            <person name="Lipzen A."/>
            <person name="Andreopoulos W."/>
            <person name="Pangilinan J."/>
            <person name="Riley R."/>
            <person name="Hundley H."/>
            <person name="Na H."/>
            <person name="Barry K."/>
            <person name="Grigoriev I.V."/>
            <person name="Stajich J.E."/>
            <person name="Kennedy P.G."/>
        </authorList>
    </citation>
    <scope>NUCLEOTIDE SEQUENCE</scope>
    <source>
        <strain evidence="3">S12</strain>
    </source>
</reference>
<name>A0A9P7DT61_9AGAM</name>
<feature type="compositionally biased region" description="Polar residues" evidence="2">
    <location>
        <begin position="238"/>
        <end position="249"/>
    </location>
</feature>
<proteinExistence type="predicted"/>
<evidence type="ECO:0000313" key="3">
    <source>
        <dbReference type="EMBL" id="KAG1802248.1"/>
    </source>
</evidence>
<evidence type="ECO:0000256" key="1">
    <source>
        <dbReference type="SAM" id="Coils"/>
    </source>
</evidence>
<feature type="region of interest" description="Disordered" evidence="2">
    <location>
        <begin position="33"/>
        <end position="56"/>
    </location>
</feature>
<gene>
    <name evidence="3" type="ORF">HD556DRAFT_1336119</name>
</gene>
<feature type="compositionally biased region" description="Polar residues" evidence="2">
    <location>
        <begin position="700"/>
        <end position="710"/>
    </location>
</feature>
<evidence type="ECO:0000313" key="4">
    <source>
        <dbReference type="Proteomes" id="UP000719766"/>
    </source>
</evidence>
<accession>A0A9P7DT61</accession>
<dbReference type="Proteomes" id="UP000719766">
    <property type="component" value="Unassembled WGS sequence"/>
</dbReference>
<feature type="compositionally biased region" description="Polar residues" evidence="2">
    <location>
        <begin position="726"/>
        <end position="760"/>
    </location>
</feature>
<feature type="compositionally biased region" description="Polar residues" evidence="2">
    <location>
        <begin position="619"/>
        <end position="649"/>
    </location>
</feature>
<dbReference type="AlphaFoldDB" id="A0A9P7DT61"/>
<keyword evidence="1" id="KW-0175">Coiled coil</keyword>
<organism evidence="3 4">
    <name type="scientific">Suillus plorans</name>
    <dbReference type="NCBI Taxonomy" id="116603"/>
    <lineage>
        <taxon>Eukaryota</taxon>
        <taxon>Fungi</taxon>
        <taxon>Dikarya</taxon>
        <taxon>Basidiomycota</taxon>
        <taxon>Agaricomycotina</taxon>
        <taxon>Agaricomycetes</taxon>
        <taxon>Agaricomycetidae</taxon>
        <taxon>Boletales</taxon>
        <taxon>Suillineae</taxon>
        <taxon>Suillaceae</taxon>
        <taxon>Suillus</taxon>
    </lineage>
</organism>
<evidence type="ECO:0000256" key="2">
    <source>
        <dbReference type="SAM" id="MobiDB-lite"/>
    </source>
</evidence>
<dbReference type="OrthoDB" id="2691222at2759"/>
<keyword evidence="4" id="KW-1185">Reference proteome</keyword>
<dbReference type="GeneID" id="64595666"/>
<feature type="coiled-coil region" evidence="1">
    <location>
        <begin position="395"/>
        <end position="491"/>
    </location>
</feature>
<feature type="compositionally biased region" description="Basic residues" evidence="2">
    <location>
        <begin position="793"/>
        <end position="802"/>
    </location>
</feature>
<feature type="compositionally biased region" description="Low complexity" evidence="2">
    <location>
        <begin position="680"/>
        <end position="698"/>
    </location>
</feature>
<feature type="compositionally biased region" description="Polar residues" evidence="2">
    <location>
        <begin position="218"/>
        <end position="231"/>
    </location>
</feature>
<feature type="coiled-coil region" evidence="1">
    <location>
        <begin position="267"/>
        <end position="346"/>
    </location>
</feature>
<comment type="caution">
    <text evidence="3">The sequence shown here is derived from an EMBL/GenBank/DDBJ whole genome shotgun (WGS) entry which is preliminary data.</text>
</comment>
<feature type="region of interest" description="Disordered" evidence="2">
    <location>
        <begin position="510"/>
        <end position="973"/>
    </location>
</feature>
<feature type="compositionally biased region" description="Basic and acidic residues" evidence="2">
    <location>
        <begin position="651"/>
        <end position="662"/>
    </location>
</feature>
<feature type="region of interest" description="Disordered" evidence="2">
    <location>
        <begin position="218"/>
        <end position="249"/>
    </location>
</feature>
<feature type="compositionally biased region" description="Low complexity" evidence="2">
    <location>
        <begin position="876"/>
        <end position="906"/>
    </location>
</feature>
<sequence>MATPQVTSVLPVTTDMQLQQSSSATLNEDITSNGTFIYPQSHTRSPPSPLTATSNSNQTTIGMGPMSGSIHNGANLILDLIKTERQQVFEVGQREMAHIQQQHSEYRASYSKVILEESIKRRDAEDKVVYLSTELARYTKGATEVQNIALQARADATVAHNTASEAEKAADEARSHLMAVQDALQQVGITVSRDDSVASNTPKIILGTPWLELIPSQIHSSDTPLPDSSSVPDDKPGSSPSHTQHLGSPSKFISSIREHVSYLSDTLTAAQNSCKDLDSQRNQLQSDLRMLCHDRNEFESLKKDNAELLGQWKTKLAKLENEIQWLKVERDDAIKAEAEAAIAREEMRSTSAASAVALKSTFDQLLQDQQRQAEANAEKVRIALGDSIETKSMQIRDLQSRLIQLTATVNEWEGKYDAVTEERDSQKQLLVAERQKYKEASSSQKEQIDDLQKRLETSASEDVIMTKVLRIDELEKELASLRAHYAKSIQERDEAVALVKSRDAQMEELQETLAVSSSRKLTKECARKNKAGGSSEEKKTSPSKSSSPHDQIQFRAPEVRPVAASIADQRSKQITGPKKIGKLKSKSSSTAPGFSAARPMEIDSASSTDVEIISGPTPIVSQGSNTKQKSLRTGSNKTPLGVNTIQTVDSPAEKTSLKRTADTNDSSTPITKRPKLFLDSSASSVEKAAPAASSSPVSTPLESRSVTSSPVIAKPAFNFKFRKNPAQASTSVSSGGATPSKAMASSPNVRTSQSATSNEAPSVGAGDGGAYRRSGSVASETELAAESTLGAKPRARLLRHGQMKPAVSTSSEATSSKKHAEFKNFNPGDVSAKEQPPGSSARSTAVSEEQPQNAQDAASAKSTQSLLRKFSGIDNLSTPPSNSTPSPSLSTASGSAAGRSKANSSRDTISKGISQPAGAKSIPKGPRSSMAMLQVTLESSPKAPKSMTATRSSGKVPQRPTGTPNTGDIKKGT</sequence>
<protein>
    <submittedName>
        <fullName evidence="3">Uncharacterized protein</fullName>
    </submittedName>
</protein>
<dbReference type="RefSeq" id="XP_041165440.1">
    <property type="nucleotide sequence ID" value="XM_041301902.1"/>
</dbReference>
<feature type="compositionally biased region" description="Polar residues" evidence="2">
    <location>
        <begin position="947"/>
        <end position="966"/>
    </location>
</feature>
<feature type="compositionally biased region" description="Polar residues" evidence="2">
    <location>
        <begin position="837"/>
        <end position="866"/>
    </location>
</feature>